<dbReference type="AlphaFoldDB" id="A0A3N0CN61"/>
<dbReference type="InterPro" id="IPR011037">
    <property type="entry name" value="Pyrv_Knase-like_insert_dom_sf"/>
</dbReference>
<gene>
    <name evidence="2" type="ORF">EFK50_02695</name>
</gene>
<evidence type="ECO:0000259" key="1">
    <source>
        <dbReference type="PROSITE" id="PS51340"/>
    </source>
</evidence>
<sequence>MNVGTVAELWRYPVKSMGGERIESSVVDERALHGDRMWAVRDLELNAVTTARRIPALLGCTARFVEEPAPGIGPGDVADVVVTFPDGTRIASTDREALDARLSDLAGKRVALVPLPPLHDKAAYRGVLASKKDIRQQFGIADGEALPDLSMFPVRKLAELSIYATPIGIFADAYPVHLVTTASLRTMAAHGGDFDVRRFRPNIVVDTGLDGLAEQDWIGGTLHAGEVSARIEIPTVRCTVPLREQAGVPADPAVMRAVSRYGDRCLGVYADIATTGTLRVGDAVDLDPPPSQGAVSASLGRMAGRLKRNALRTGNRILPR</sequence>
<dbReference type="Pfam" id="PF03473">
    <property type="entry name" value="MOSC"/>
    <property type="match status" value="1"/>
</dbReference>
<keyword evidence="3" id="KW-1185">Reference proteome</keyword>
<evidence type="ECO:0000313" key="2">
    <source>
        <dbReference type="EMBL" id="RNL64908.1"/>
    </source>
</evidence>
<feature type="domain" description="MOSC" evidence="1">
    <location>
        <begin position="146"/>
        <end position="287"/>
    </location>
</feature>
<dbReference type="GO" id="GO:0030170">
    <property type="term" value="F:pyridoxal phosphate binding"/>
    <property type="evidence" value="ECO:0007669"/>
    <property type="project" value="InterPro"/>
</dbReference>
<accession>A0A3N0CN61</accession>
<dbReference type="OrthoDB" id="9793178at2"/>
<comment type="caution">
    <text evidence="2">The sequence shown here is derived from an EMBL/GenBank/DDBJ whole genome shotgun (WGS) entry which is preliminary data.</text>
</comment>
<dbReference type="GO" id="GO:0003824">
    <property type="term" value="F:catalytic activity"/>
    <property type="evidence" value="ECO:0007669"/>
    <property type="project" value="InterPro"/>
</dbReference>
<dbReference type="PROSITE" id="PS51340">
    <property type="entry name" value="MOSC"/>
    <property type="match status" value="1"/>
</dbReference>
<dbReference type="SUPFAM" id="SSF50800">
    <property type="entry name" value="PK beta-barrel domain-like"/>
    <property type="match status" value="1"/>
</dbReference>
<proteinExistence type="predicted"/>
<reference evidence="2 3" key="1">
    <citation type="submission" date="2018-11" db="EMBL/GenBank/DDBJ databases">
        <authorList>
            <person name="Li F."/>
        </authorList>
    </citation>
    <scope>NUCLEOTIDE SEQUENCE [LARGE SCALE GENOMIC DNA]</scope>
    <source>
        <strain evidence="2 3">Gsoil 097</strain>
    </source>
</reference>
<organism evidence="2 3">
    <name type="scientific">Nocardioides marmoriginsengisoli</name>
    <dbReference type="NCBI Taxonomy" id="661483"/>
    <lineage>
        <taxon>Bacteria</taxon>
        <taxon>Bacillati</taxon>
        <taxon>Actinomycetota</taxon>
        <taxon>Actinomycetes</taxon>
        <taxon>Propionibacteriales</taxon>
        <taxon>Nocardioidaceae</taxon>
        <taxon>Nocardioides</taxon>
    </lineage>
</organism>
<dbReference type="EMBL" id="RJSE01000003">
    <property type="protein sequence ID" value="RNL64908.1"/>
    <property type="molecule type" value="Genomic_DNA"/>
</dbReference>
<evidence type="ECO:0000313" key="3">
    <source>
        <dbReference type="Proteomes" id="UP000267128"/>
    </source>
</evidence>
<dbReference type="Pfam" id="PF03476">
    <property type="entry name" value="MOSC_N"/>
    <property type="match status" value="1"/>
</dbReference>
<name>A0A3N0CN61_9ACTN</name>
<dbReference type="InterPro" id="IPR005303">
    <property type="entry name" value="MOCOS_middle"/>
</dbReference>
<protein>
    <submittedName>
        <fullName evidence="2">MOSC domain-containing protein</fullName>
    </submittedName>
</protein>
<dbReference type="GO" id="GO:0030151">
    <property type="term" value="F:molybdenum ion binding"/>
    <property type="evidence" value="ECO:0007669"/>
    <property type="project" value="InterPro"/>
</dbReference>
<dbReference type="Gene3D" id="2.40.33.20">
    <property type="entry name" value="PK beta-barrel domain-like"/>
    <property type="match status" value="1"/>
</dbReference>
<dbReference type="RefSeq" id="WP_123226011.1">
    <property type="nucleotide sequence ID" value="NZ_RJSE01000003.1"/>
</dbReference>
<dbReference type="Proteomes" id="UP000267128">
    <property type="component" value="Unassembled WGS sequence"/>
</dbReference>
<dbReference type="InterPro" id="IPR005302">
    <property type="entry name" value="MoCF_Sase_C"/>
</dbReference>